<protein>
    <submittedName>
        <fullName evidence="1">Uncharacterized protein</fullName>
    </submittedName>
</protein>
<keyword evidence="2" id="KW-1185">Reference proteome</keyword>
<sequence length="34" mass="3905">MDRLHLTNWGPHVTRWNGECVKETAAPMEAIIVK</sequence>
<name>A0A8X6HUJ2_TRICU</name>
<dbReference type="AlphaFoldDB" id="A0A8X6HUJ2"/>
<evidence type="ECO:0000313" key="2">
    <source>
        <dbReference type="Proteomes" id="UP000887116"/>
    </source>
</evidence>
<accession>A0A8X6HUJ2</accession>
<reference evidence="1" key="1">
    <citation type="submission" date="2020-07" db="EMBL/GenBank/DDBJ databases">
        <title>Multicomponent nature underlies the extraordinary mechanical properties of spider dragline silk.</title>
        <authorList>
            <person name="Kono N."/>
            <person name="Nakamura H."/>
            <person name="Mori M."/>
            <person name="Yoshida Y."/>
            <person name="Ohtoshi R."/>
            <person name="Malay A.D."/>
            <person name="Moran D.A.P."/>
            <person name="Tomita M."/>
            <person name="Numata K."/>
            <person name="Arakawa K."/>
        </authorList>
    </citation>
    <scope>NUCLEOTIDE SEQUENCE</scope>
</reference>
<feature type="non-terminal residue" evidence="1">
    <location>
        <position position="34"/>
    </location>
</feature>
<dbReference type="EMBL" id="BMAO01006586">
    <property type="protein sequence ID" value="GFR09844.1"/>
    <property type="molecule type" value="Genomic_DNA"/>
</dbReference>
<gene>
    <name evidence="1" type="ORF">TNCT_313791</name>
</gene>
<comment type="caution">
    <text evidence="1">The sequence shown here is derived from an EMBL/GenBank/DDBJ whole genome shotgun (WGS) entry which is preliminary data.</text>
</comment>
<dbReference type="Proteomes" id="UP000887116">
    <property type="component" value="Unassembled WGS sequence"/>
</dbReference>
<organism evidence="1 2">
    <name type="scientific">Trichonephila clavata</name>
    <name type="common">Joro spider</name>
    <name type="synonym">Nephila clavata</name>
    <dbReference type="NCBI Taxonomy" id="2740835"/>
    <lineage>
        <taxon>Eukaryota</taxon>
        <taxon>Metazoa</taxon>
        <taxon>Ecdysozoa</taxon>
        <taxon>Arthropoda</taxon>
        <taxon>Chelicerata</taxon>
        <taxon>Arachnida</taxon>
        <taxon>Araneae</taxon>
        <taxon>Araneomorphae</taxon>
        <taxon>Entelegynae</taxon>
        <taxon>Araneoidea</taxon>
        <taxon>Nephilidae</taxon>
        <taxon>Trichonephila</taxon>
    </lineage>
</organism>
<evidence type="ECO:0000313" key="1">
    <source>
        <dbReference type="EMBL" id="GFR09844.1"/>
    </source>
</evidence>
<proteinExistence type="predicted"/>